<dbReference type="EMBL" id="JABBWD010000050">
    <property type="protein sequence ID" value="KAG1772938.1"/>
    <property type="molecule type" value="Genomic_DNA"/>
</dbReference>
<keyword evidence="5" id="KW-0812">Transmembrane</keyword>
<dbReference type="Proteomes" id="UP000714275">
    <property type="component" value="Unassembled WGS sequence"/>
</dbReference>
<keyword evidence="1" id="KW-0479">Metal-binding</keyword>
<feature type="domain" description="MYND-type" evidence="6">
    <location>
        <begin position="356"/>
        <end position="400"/>
    </location>
</feature>
<sequence>MATNPQKSLKSAVELLTSTMGDPMKANVCAIRLGIAADRIDQALEACTSIAEKTKIAKSYPELLRAGIKFLTFKQSPPDHVAMMNRLMTCPCDFGQKGMRNLHKPDRYRIDGRVQVAAAILVFDAVTTVSNCLILALADLTQHKFRSGNANAREQPWPQGPEDLLPPGPKDSLVGLELWVAAAPLGYIVFKLAGHLAKFYVPFAREVFQSPHFTIALARPVEHLKEAVKFYDEGDSSPLARTHFFTYPVVAIFEFLENLSHCDTPQFNIMITARGSWMSLILARLTTIMSTLPREWSKTRAFAQHLTAFANAELDPVTGVAIIKFERKLMTELPHFDELENAFNVMVDTRKMGCWNTTCSSALDTIHSRLCSKCNLIRFCGEKCQKEAWNCATLPHKSVCAKIHSLKEALGADDWLLMWTPDYTYAQFQVTCRVKTVDTDIVVRIGSTISALRLQKSAFLDDSRRAGASQIDRLRRAEQEKSAIQKLEDLKDSLSDRSTTLGREHAFSLMSRDAYY</sequence>
<evidence type="ECO:0000256" key="5">
    <source>
        <dbReference type="SAM" id="Phobius"/>
    </source>
</evidence>
<dbReference type="OrthoDB" id="3270372at2759"/>
<dbReference type="AlphaFoldDB" id="A0A9P6ZPR9"/>
<evidence type="ECO:0000256" key="4">
    <source>
        <dbReference type="PROSITE-ProRule" id="PRU00134"/>
    </source>
</evidence>
<protein>
    <recommendedName>
        <fullName evidence="6">MYND-type domain-containing protein</fullName>
    </recommendedName>
</protein>
<accession>A0A9P6ZPR9</accession>
<gene>
    <name evidence="7" type="ORF">EV702DRAFT_1131812</name>
</gene>
<evidence type="ECO:0000256" key="3">
    <source>
        <dbReference type="ARBA" id="ARBA00022833"/>
    </source>
</evidence>
<evidence type="ECO:0000256" key="1">
    <source>
        <dbReference type="ARBA" id="ARBA00022723"/>
    </source>
</evidence>
<dbReference type="InterPro" id="IPR002893">
    <property type="entry name" value="Znf_MYND"/>
</dbReference>
<evidence type="ECO:0000313" key="8">
    <source>
        <dbReference type="Proteomes" id="UP000714275"/>
    </source>
</evidence>
<evidence type="ECO:0000256" key="2">
    <source>
        <dbReference type="ARBA" id="ARBA00022771"/>
    </source>
</evidence>
<proteinExistence type="predicted"/>
<keyword evidence="3" id="KW-0862">Zinc</keyword>
<evidence type="ECO:0000259" key="6">
    <source>
        <dbReference type="PROSITE" id="PS50865"/>
    </source>
</evidence>
<keyword evidence="2 4" id="KW-0863">Zinc-finger</keyword>
<dbReference type="Gene3D" id="6.10.140.2220">
    <property type="match status" value="1"/>
</dbReference>
<evidence type="ECO:0000313" key="7">
    <source>
        <dbReference type="EMBL" id="KAG1772938.1"/>
    </source>
</evidence>
<feature type="transmembrane region" description="Helical" evidence="5">
    <location>
        <begin position="116"/>
        <end position="138"/>
    </location>
</feature>
<reference evidence="7" key="1">
    <citation type="journal article" date="2020" name="New Phytol.">
        <title>Comparative genomics reveals dynamic genome evolution in host specialist ectomycorrhizal fungi.</title>
        <authorList>
            <person name="Lofgren L.A."/>
            <person name="Nguyen N.H."/>
            <person name="Vilgalys R."/>
            <person name="Ruytinx J."/>
            <person name="Liao H.L."/>
            <person name="Branco S."/>
            <person name="Kuo A."/>
            <person name="LaButti K."/>
            <person name="Lipzen A."/>
            <person name="Andreopoulos W."/>
            <person name="Pangilinan J."/>
            <person name="Riley R."/>
            <person name="Hundley H."/>
            <person name="Na H."/>
            <person name="Barry K."/>
            <person name="Grigoriev I.V."/>
            <person name="Stajich J.E."/>
            <person name="Kennedy P.G."/>
        </authorList>
    </citation>
    <scope>NUCLEOTIDE SEQUENCE</scope>
    <source>
        <strain evidence="7">DOB743</strain>
    </source>
</reference>
<dbReference type="GO" id="GO:0008270">
    <property type="term" value="F:zinc ion binding"/>
    <property type="evidence" value="ECO:0007669"/>
    <property type="project" value="UniProtKB-KW"/>
</dbReference>
<organism evidence="7 8">
    <name type="scientific">Suillus placidus</name>
    <dbReference type="NCBI Taxonomy" id="48579"/>
    <lineage>
        <taxon>Eukaryota</taxon>
        <taxon>Fungi</taxon>
        <taxon>Dikarya</taxon>
        <taxon>Basidiomycota</taxon>
        <taxon>Agaricomycotina</taxon>
        <taxon>Agaricomycetes</taxon>
        <taxon>Agaricomycetidae</taxon>
        <taxon>Boletales</taxon>
        <taxon>Suillineae</taxon>
        <taxon>Suillaceae</taxon>
        <taxon>Suillus</taxon>
    </lineage>
</organism>
<dbReference type="SUPFAM" id="SSF144232">
    <property type="entry name" value="HIT/MYND zinc finger-like"/>
    <property type="match status" value="1"/>
</dbReference>
<keyword evidence="5" id="KW-0472">Membrane</keyword>
<keyword evidence="8" id="KW-1185">Reference proteome</keyword>
<keyword evidence="5" id="KW-1133">Transmembrane helix</keyword>
<name>A0A9P6ZPR9_9AGAM</name>
<dbReference type="PROSITE" id="PS50865">
    <property type="entry name" value="ZF_MYND_2"/>
    <property type="match status" value="1"/>
</dbReference>
<comment type="caution">
    <text evidence="7">The sequence shown here is derived from an EMBL/GenBank/DDBJ whole genome shotgun (WGS) entry which is preliminary data.</text>
</comment>